<protein>
    <submittedName>
        <fullName evidence="1">Uncharacterized protein</fullName>
    </submittedName>
</protein>
<proteinExistence type="predicted"/>
<dbReference type="Proteomes" id="UP001229421">
    <property type="component" value="Unassembled WGS sequence"/>
</dbReference>
<name>A0AAD8K3C6_TARER</name>
<keyword evidence="2" id="KW-1185">Reference proteome</keyword>
<comment type="caution">
    <text evidence="1">The sequence shown here is derived from an EMBL/GenBank/DDBJ whole genome shotgun (WGS) entry which is preliminary data.</text>
</comment>
<evidence type="ECO:0000313" key="1">
    <source>
        <dbReference type="EMBL" id="KAK1415625.1"/>
    </source>
</evidence>
<reference evidence="1" key="1">
    <citation type="journal article" date="2023" name="bioRxiv">
        <title>Improved chromosome-level genome assembly for marigold (Tagetes erecta).</title>
        <authorList>
            <person name="Jiang F."/>
            <person name="Yuan L."/>
            <person name="Wang S."/>
            <person name="Wang H."/>
            <person name="Xu D."/>
            <person name="Wang A."/>
            <person name="Fan W."/>
        </authorList>
    </citation>
    <scope>NUCLEOTIDE SEQUENCE</scope>
    <source>
        <strain evidence="1">WSJ</strain>
        <tissue evidence="1">Leaf</tissue>
    </source>
</reference>
<accession>A0AAD8K3C6</accession>
<dbReference type="AlphaFoldDB" id="A0AAD8K3C6"/>
<evidence type="ECO:0000313" key="2">
    <source>
        <dbReference type="Proteomes" id="UP001229421"/>
    </source>
</evidence>
<organism evidence="1 2">
    <name type="scientific">Tagetes erecta</name>
    <name type="common">African marigold</name>
    <dbReference type="NCBI Taxonomy" id="13708"/>
    <lineage>
        <taxon>Eukaryota</taxon>
        <taxon>Viridiplantae</taxon>
        <taxon>Streptophyta</taxon>
        <taxon>Embryophyta</taxon>
        <taxon>Tracheophyta</taxon>
        <taxon>Spermatophyta</taxon>
        <taxon>Magnoliopsida</taxon>
        <taxon>eudicotyledons</taxon>
        <taxon>Gunneridae</taxon>
        <taxon>Pentapetalae</taxon>
        <taxon>asterids</taxon>
        <taxon>campanulids</taxon>
        <taxon>Asterales</taxon>
        <taxon>Asteraceae</taxon>
        <taxon>Asteroideae</taxon>
        <taxon>Heliantheae alliance</taxon>
        <taxon>Tageteae</taxon>
        <taxon>Tagetes</taxon>
    </lineage>
</organism>
<sequence length="161" mass="18304">MPIDLQQHFSLTYAYDFTQLQDISHGNSDGEMMVDNNGIDCLGIGYKHPLWGICSSMKGIAASEINGGGDFRERTRLGDFTNKACMSIWLMIVYAHHVLLLKWRDQYMSAYCVHVQHRVEDRPNTPTMVGMFSLFKKMKNLPFLPSSLFNGVTLSQVYGSR</sequence>
<dbReference type="EMBL" id="JAUHHV010000008">
    <property type="protein sequence ID" value="KAK1415625.1"/>
    <property type="molecule type" value="Genomic_DNA"/>
</dbReference>
<gene>
    <name evidence="1" type="ORF">QVD17_31408</name>
</gene>